<evidence type="ECO:0000313" key="1">
    <source>
        <dbReference type="EMBL" id="OMO83067.1"/>
    </source>
</evidence>
<proteinExistence type="predicted"/>
<dbReference type="EMBL" id="AWUE01018036">
    <property type="protein sequence ID" value="OMO83067.1"/>
    <property type="molecule type" value="Genomic_DNA"/>
</dbReference>
<accession>A0A1R3IKF1</accession>
<dbReference type="STRING" id="93759.A0A1R3IKF1"/>
<gene>
    <name evidence="1" type="ORF">COLO4_22714</name>
</gene>
<sequence>MVQKLKITRNELRKWNKEVFGDVFRRKRILEERLTELQQGLGVKQNTEEERAARKELQDVLEQEQLMWYQKSRANWFVHGERNTKFYHTVTKRRRARNRITSIQGKNGQVLETTEEIELEFLNHFKEVYTNQGEASEQEIRQTLQVLDMPKLADEHVEILERQFTEVEVREATFQINPSKAPGIDGKLGVFFQKFGT</sequence>
<comment type="caution">
    <text evidence="1">The sequence shown here is derived from an EMBL/GenBank/DDBJ whole genome shotgun (WGS) entry which is preliminary data.</text>
</comment>
<organism evidence="1 2">
    <name type="scientific">Corchorus olitorius</name>
    <dbReference type="NCBI Taxonomy" id="93759"/>
    <lineage>
        <taxon>Eukaryota</taxon>
        <taxon>Viridiplantae</taxon>
        <taxon>Streptophyta</taxon>
        <taxon>Embryophyta</taxon>
        <taxon>Tracheophyta</taxon>
        <taxon>Spermatophyta</taxon>
        <taxon>Magnoliopsida</taxon>
        <taxon>eudicotyledons</taxon>
        <taxon>Gunneridae</taxon>
        <taxon>Pentapetalae</taxon>
        <taxon>rosids</taxon>
        <taxon>malvids</taxon>
        <taxon>Malvales</taxon>
        <taxon>Malvaceae</taxon>
        <taxon>Grewioideae</taxon>
        <taxon>Apeibeae</taxon>
        <taxon>Corchorus</taxon>
    </lineage>
</organism>
<dbReference type="Proteomes" id="UP000187203">
    <property type="component" value="Unassembled WGS sequence"/>
</dbReference>
<dbReference type="OrthoDB" id="1743228at2759"/>
<keyword evidence="2" id="KW-1185">Reference proteome</keyword>
<dbReference type="AlphaFoldDB" id="A0A1R3IKF1"/>
<name>A0A1R3IKF1_9ROSI</name>
<reference evidence="2" key="1">
    <citation type="submission" date="2013-09" db="EMBL/GenBank/DDBJ databases">
        <title>Corchorus olitorius genome sequencing.</title>
        <authorList>
            <person name="Alam M."/>
            <person name="Haque M.S."/>
            <person name="Islam M.S."/>
            <person name="Emdad E.M."/>
            <person name="Islam M.M."/>
            <person name="Ahmed B."/>
            <person name="Halim A."/>
            <person name="Hossen Q.M.M."/>
            <person name="Hossain M.Z."/>
            <person name="Ahmed R."/>
            <person name="Khan M.M."/>
            <person name="Islam R."/>
            <person name="Rashid M.M."/>
            <person name="Khan S.A."/>
            <person name="Rahman M.S."/>
            <person name="Alam M."/>
            <person name="Yahiya A.S."/>
            <person name="Khan M.S."/>
            <person name="Azam M.S."/>
            <person name="Haque T."/>
            <person name="Lashkar M.Z.H."/>
            <person name="Akhand A.I."/>
            <person name="Morshed G."/>
            <person name="Roy S."/>
            <person name="Uddin K.S."/>
            <person name="Rabeya T."/>
            <person name="Hossain A.S."/>
            <person name="Chowdhury A."/>
            <person name="Snigdha A.R."/>
            <person name="Mortoza M.S."/>
            <person name="Matin S.A."/>
            <person name="Hoque S.M.E."/>
            <person name="Islam M.K."/>
            <person name="Roy D.K."/>
            <person name="Haider R."/>
            <person name="Moosa M.M."/>
            <person name="Elias S.M."/>
            <person name="Hasan A.M."/>
            <person name="Jahan S."/>
            <person name="Shafiuddin M."/>
            <person name="Mahmood N."/>
            <person name="Shommy N.S."/>
        </authorList>
    </citation>
    <scope>NUCLEOTIDE SEQUENCE [LARGE SCALE GENOMIC DNA]</scope>
    <source>
        <strain evidence="2">cv. O-4</strain>
    </source>
</reference>
<evidence type="ECO:0000313" key="2">
    <source>
        <dbReference type="Proteomes" id="UP000187203"/>
    </source>
</evidence>
<evidence type="ECO:0008006" key="3">
    <source>
        <dbReference type="Google" id="ProtNLM"/>
    </source>
</evidence>
<protein>
    <recommendedName>
        <fullName evidence="3">Reverse transcriptase</fullName>
    </recommendedName>
</protein>